<keyword evidence="2" id="KW-0812">Transmembrane</keyword>
<dbReference type="SUPFAM" id="SSF48452">
    <property type="entry name" value="TPR-like"/>
    <property type="match status" value="1"/>
</dbReference>
<keyword evidence="4" id="KW-0802">TPR repeat</keyword>
<dbReference type="Gene3D" id="1.25.40.10">
    <property type="entry name" value="Tetratricopeptide repeat domain"/>
    <property type="match status" value="2"/>
</dbReference>
<gene>
    <name evidence="7" type="ORF">SAMN02745121_02912</name>
</gene>
<evidence type="ECO:0000256" key="1">
    <source>
        <dbReference type="ARBA" id="ARBA00004370"/>
    </source>
</evidence>
<evidence type="ECO:0000256" key="2">
    <source>
        <dbReference type="ARBA" id="ARBA00022692"/>
    </source>
</evidence>
<evidence type="ECO:0000313" key="8">
    <source>
        <dbReference type="Proteomes" id="UP000199400"/>
    </source>
</evidence>
<dbReference type="GO" id="GO:0016020">
    <property type="term" value="C:membrane"/>
    <property type="evidence" value="ECO:0007669"/>
    <property type="project" value="UniProtKB-SubCell"/>
</dbReference>
<keyword evidence="6" id="KW-0472">Membrane</keyword>
<evidence type="ECO:0000313" key="7">
    <source>
        <dbReference type="EMBL" id="SFE07591.1"/>
    </source>
</evidence>
<accession>A0A1I1XK61</accession>
<dbReference type="AlphaFoldDB" id="A0A1I1XK61"/>
<sequence>MKQQSLDAIVDRGLAAVDDDDLKTAEDALEEAARLGGENHVRVLHLAGMVAWAQGRLDQAAGYLMQAADGAPEDPQIYLDCAECLLSHGEDLDEAEAAARAVLRLEGADTDSIDQARLLLAQIRLSDDDTDEALELLEGISAERKNDAAYLSIHGFVLMNSNRPKEAAESLGRAVAVDPEDPDVHYWYGQALEVLGDVAGARAEMLKVLELDARDLEDHEPVSEELAEDLRGQFEALLEDIPDQVLKLVASAPITVQDRPTAAQVEAGADPRGIVTFVGRARTDDAEARLDSIVLMRDFLLDEIEGDDDIPELLMIGLVDELRRFFRLEGLEVATGTED</sequence>
<dbReference type="RefSeq" id="WP_170136150.1">
    <property type="nucleotide sequence ID" value="NZ_FOMX01000008.1"/>
</dbReference>
<reference evidence="8" key="1">
    <citation type="submission" date="2016-10" db="EMBL/GenBank/DDBJ databases">
        <authorList>
            <person name="Varghese N."/>
            <person name="Submissions S."/>
        </authorList>
    </citation>
    <scope>NUCLEOTIDE SEQUENCE [LARGE SCALE GENOMIC DNA]</scope>
    <source>
        <strain evidence="8">ATCC 25963</strain>
    </source>
</reference>
<keyword evidence="5" id="KW-1133">Transmembrane helix</keyword>
<dbReference type="GO" id="GO:0005737">
    <property type="term" value="C:cytoplasm"/>
    <property type="evidence" value="ECO:0007669"/>
    <property type="project" value="UniProtKB-ARBA"/>
</dbReference>
<dbReference type="EMBL" id="FOMX01000008">
    <property type="protein sequence ID" value="SFE07591.1"/>
    <property type="molecule type" value="Genomic_DNA"/>
</dbReference>
<dbReference type="InterPro" id="IPR011990">
    <property type="entry name" value="TPR-like_helical_dom_sf"/>
</dbReference>
<name>A0A1I1XK61_9BACT</name>
<keyword evidence="8" id="KW-1185">Reference proteome</keyword>
<dbReference type="STRING" id="54.SAMN02745121_02912"/>
<comment type="subcellular location">
    <subcellularLocation>
        <location evidence="1">Membrane</location>
    </subcellularLocation>
</comment>
<dbReference type="Pfam" id="PF13432">
    <property type="entry name" value="TPR_16"/>
    <property type="match status" value="1"/>
</dbReference>
<evidence type="ECO:0000256" key="6">
    <source>
        <dbReference type="ARBA" id="ARBA00023136"/>
    </source>
</evidence>
<evidence type="ECO:0000256" key="4">
    <source>
        <dbReference type="ARBA" id="ARBA00022803"/>
    </source>
</evidence>
<evidence type="ECO:0000256" key="3">
    <source>
        <dbReference type="ARBA" id="ARBA00022737"/>
    </source>
</evidence>
<proteinExistence type="predicted"/>
<keyword evidence="3" id="KW-0677">Repeat</keyword>
<protein>
    <submittedName>
        <fullName evidence="7">Tetratricopeptide repeat-containing protein</fullName>
    </submittedName>
</protein>
<dbReference type="PANTHER" id="PTHR46208:SF1">
    <property type="entry name" value="MITOCHONDRIAL IMPORT RECEPTOR SUBUNIT TOM70"/>
    <property type="match status" value="1"/>
</dbReference>
<evidence type="ECO:0000256" key="5">
    <source>
        <dbReference type="ARBA" id="ARBA00022989"/>
    </source>
</evidence>
<organism evidence="7 8">
    <name type="scientific">Nannocystis exedens</name>
    <dbReference type="NCBI Taxonomy" id="54"/>
    <lineage>
        <taxon>Bacteria</taxon>
        <taxon>Pseudomonadati</taxon>
        <taxon>Myxococcota</taxon>
        <taxon>Polyangia</taxon>
        <taxon>Nannocystales</taxon>
        <taxon>Nannocystaceae</taxon>
        <taxon>Nannocystis</taxon>
    </lineage>
</organism>
<dbReference type="PANTHER" id="PTHR46208">
    <property type="entry name" value="MITOCHONDRIAL IMPORT RECEPTOR SUBUNIT TOM70"/>
    <property type="match status" value="1"/>
</dbReference>
<dbReference type="Pfam" id="PF14559">
    <property type="entry name" value="TPR_19"/>
    <property type="match status" value="1"/>
</dbReference>
<dbReference type="Proteomes" id="UP000199400">
    <property type="component" value="Unassembled WGS sequence"/>
</dbReference>